<feature type="region of interest" description="Disordered" evidence="1">
    <location>
        <begin position="22"/>
        <end position="55"/>
    </location>
</feature>
<proteinExistence type="predicted"/>
<reference evidence="3" key="1">
    <citation type="submission" date="2017-04" db="EMBL/GenBank/DDBJ databases">
        <authorList>
            <person name="Varghese N."/>
            <person name="Submissions S."/>
        </authorList>
    </citation>
    <scope>NUCLEOTIDE SEQUENCE [LARGE SCALE GENOMIC DNA]</scope>
    <source>
        <strain evidence="3">RKEM611</strain>
    </source>
</reference>
<dbReference type="AlphaFoldDB" id="A0A1Y6BJZ5"/>
<protein>
    <submittedName>
        <fullName evidence="2">Uncharacterized protein</fullName>
    </submittedName>
</protein>
<evidence type="ECO:0000256" key="1">
    <source>
        <dbReference type="SAM" id="MobiDB-lite"/>
    </source>
</evidence>
<name>A0A1Y6BJZ5_9BACT</name>
<organism evidence="2 3">
    <name type="scientific">Pseudobacteriovorax antillogorgiicola</name>
    <dbReference type="NCBI Taxonomy" id="1513793"/>
    <lineage>
        <taxon>Bacteria</taxon>
        <taxon>Pseudomonadati</taxon>
        <taxon>Bdellovibrionota</taxon>
        <taxon>Oligoflexia</taxon>
        <taxon>Oligoflexales</taxon>
        <taxon>Pseudobacteriovoracaceae</taxon>
        <taxon>Pseudobacteriovorax</taxon>
    </lineage>
</organism>
<feature type="compositionally biased region" description="Low complexity" evidence="1">
    <location>
        <begin position="22"/>
        <end position="39"/>
    </location>
</feature>
<dbReference type="PROSITE" id="PS51257">
    <property type="entry name" value="PROKAR_LIPOPROTEIN"/>
    <property type="match status" value="1"/>
</dbReference>
<dbReference type="RefSeq" id="WP_132316636.1">
    <property type="nucleotide sequence ID" value="NZ_FWZT01000004.1"/>
</dbReference>
<keyword evidence="3" id="KW-1185">Reference proteome</keyword>
<evidence type="ECO:0000313" key="3">
    <source>
        <dbReference type="Proteomes" id="UP000192907"/>
    </source>
</evidence>
<sequence>MKIIGKICPLALTALLGACGQQPSSPVGQASSSQGAAQAESNSPASSDDLVSAEVDQENDAQLEALQAEKSAIESRMSEINVEMSEAQDAQVQVNAAAAQEAGIGAVADLGNLGAAFDIGALDLDALAIDADAIQDLIDAAMDGDVDGVIDALMDLVAALGAELDALQVDLDAVNAQIDAIEK</sequence>
<dbReference type="Proteomes" id="UP000192907">
    <property type="component" value="Unassembled WGS sequence"/>
</dbReference>
<evidence type="ECO:0000313" key="2">
    <source>
        <dbReference type="EMBL" id="SMF07408.1"/>
    </source>
</evidence>
<gene>
    <name evidence="2" type="ORF">SAMN06296036_104215</name>
</gene>
<accession>A0A1Y6BJZ5</accession>
<dbReference type="EMBL" id="FWZT01000004">
    <property type="protein sequence ID" value="SMF07408.1"/>
    <property type="molecule type" value="Genomic_DNA"/>
</dbReference>